<feature type="domain" description="Paraneoplastic antigen Ma-like N-terminal" evidence="3">
    <location>
        <begin position="1"/>
        <end position="92"/>
    </location>
</feature>
<dbReference type="AlphaFoldDB" id="A0A250Y394"/>
<feature type="compositionally biased region" description="Basic residues" evidence="2">
    <location>
        <begin position="143"/>
        <end position="167"/>
    </location>
</feature>
<proteinExistence type="inferred from homology"/>
<evidence type="ECO:0000256" key="2">
    <source>
        <dbReference type="SAM" id="MobiDB-lite"/>
    </source>
</evidence>
<evidence type="ECO:0000256" key="1">
    <source>
        <dbReference type="ARBA" id="ARBA00007024"/>
    </source>
</evidence>
<feature type="compositionally biased region" description="Low complexity" evidence="2">
    <location>
        <begin position="123"/>
        <end position="136"/>
    </location>
</feature>
<dbReference type="PANTHER" id="PTHR23095:SF45">
    <property type="entry name" value="PARANEOPLASTIC ANTIGEN-LIKE PROTEIN 8B"/>
    <property type="match status" value="1"/>
</dbReference>
<organism evidence="4">
    <name type="scientific">Castor canadensis</name>
    <name type="common">American beaver</name>
    <dbReference type="NCBI Taxonomy" id="51338"/>
    <lineage>
        <taxon>Eukaryota</taxon>
        <taxon>Metazoa</taxon>
        <taxon>Chordata</taxon>
        <taxon>Craniata</taxon>
        <taxon>Vertebrata</taxon>
        <taxon>Euteleostomi</taxon>
        <taxon>Mammalia</taxon>
        <taxon>Eutheria</taxon>
        <taxon>Euarchontoglires</taxon>
        <taxon>Glires</taxon>
        <taxon>Rodentia</taxon>
        <taxon>Castorimorpha</taxon>
        <taxon>Castoridae</taxon>
        <taxon>Castor</taxon>
    </lineage>
</organism>
<sequence length="600" mass="64985">MAVSLLQNWCRGLDVDEHRALLVTGIPEDLEPVDIEAILQPTLLPLGQFRLLAVSAMSQEKAKAALVDFVEDVDLAAIPREIPGKDGVWRVLCETGAQDTQVLKQPKNLLLDERPSQASGDTESQAQGQGQEAGKSGIPGKAPRSRRGGRRRARGHRVTQKCKKRGRGGQSVMSESGDSSDDGLGIVIEEIHAEDLTVDEDQRSLYATLQAAAKELIKKWATQENPDEGDGPREFLALVTVTDKAKKEGLEKEPLGTESNGLNAKEDRSGVPDLVALMAVRDTEMEDLIKDDTSGSASQENGDRAKEGVDNPEFVAIVAHTEPSDPWAREEMLKIASVIESLGWGDKNQKSDTLPQVLLVMSKDTSGTRVKVEEAGRQVDAMVLRKAEEDGNLLECISALAEPDNRHKGKKTPLGLPRRLGKDGKVKGSLLELVALLAVQDMVDLVKEEEENRCPAAKCKHPKNNVEEVLAFLASQENLESSEESESDDTDSEESEPEDSASDKPRAKRARKSSKGLTQALVLTAAPISRTGRGWGVTQEKKARSRSSTKNDAGRKKKNGRSGCRANTGAVEARGQPPAGPKSSRGKKARRGPKRPPKCC</sequence>
<protein>
    <submittedName>
        <fullName evidence="4">PNMA-like protein 2</fullName>
    </submittedName>
</protein>
<accession>A0A250Y394</accession>
<evidence type="ECO:0000313" key="4">
    <source>
        <dbReference type="EMBL" id="JAV38081.1"/>
    </source>
</evidence>
<evidence type="ECO:0000259" key="3">
    <source>
        <dbReference type="Pfam" id="PF20846"/>
    </source>
</evidence>
<feature type="compositionally biased region" description="Acidic residues" evidence="2">
    <location>
        <begin position="480"/>
        <end position="500"/>
    </location>
</feature>
<dbReference type="EMBL" id="GFFV01001864">
    <property type="protein sequence ID" value="JAV38081.1"/>
    <property type="molecule type" value="Transcribed_RNA"/>
</dbReference>
<gene>
    <name evidence="4" type="primary">PNMAL2</name>
</gene>
<feature type="region of interest" description="Disordered" evidence="2">
    <location>
        <begin position="476"/>
        <end position="600"/>
    </location>
</feature>
<reference evidence="4" key="1">
    <citation type="journal article" date="2017" name="G3 (Bethesda)">
        <title>De Novo Genome and Transcriptome Assembly of the Canadian Beaver (Castor canadensis).</title>
        <authorList>
            <person name="Lok S."/>
            <person name="Paton T.A."/>
            <person name="Wang Z."/>
            <person name="Kaur G."/>
            <person name="Walker S."/>
            <person name="Yuen R.K."/>
            <person name="Sung W.W."/>
            <person name="Whitney J."/>
            <person name="Buchanan J.A."/>
            <person name="Trost B."/>
            <person name="Singh N."/>
            <person name="Apresto B."/>
            <person name="Chen N."/>
            <person name="Coole M."/>
            <person name="Dawson T.J."/>
            <person name="Ho K.Y."/>
            <person name="Hu Z."/>
            <person name="Pullenayegum S."/>
            <person name="Samler K."/>
            <person name="Shipstone A."/>
            <person name="Tsoi F."/>
            <person name="Wang T."/>
            <person name="Pereira S.L."/>
            <person name="Rostami P."/>
            <person name="Ryan C.A."/>
            <person name="Tong A.H."/>
            <person name="Ng K."/>
            <person name="Sundaravadanam Y."/>
            <person name="Simpson J.T."/>
            <person name="Lim B.K."/>
            <person name="Engstrom M.D."/>
            <person name="Dutton C.J."/>
            <person name="Kerr K.C."/>
            <person name="Franke M."/>
            <person name="Rapley W."/>
            <person name="Wintle R.F."/>
            <person name="Scherer S.W."/>
        </authorList>
    </citation>
    <scope>NUCLEOTIDE SEQUENCE</scope>
    <source>
        <strain evidence="4">ROM106880</strain>
        <tissue evidence="4">Muscle</tissue>
    </source>
</reference>
<feature type="region of interest" description="Disordered" evidence="2">
    <location>
        <begin position="287"/>
        <end position="309"/>
    </location>
</feature>
<dbReference type="Pfam" id="PF20846">
    <property type="entry name" value="PNMA_N"/>
    <property type="match status" value="1"/>
</dbReference>
<dbReference type="InterPro" id="IPR048271">
    <property type="entry name" value="PNMA_N"/>
</dbReference>
<feature type="compositionally biased region" description="Basic residues" evidence="2">
    <location>
        <begin position="584"/>
        <end position="600"/>
    </location>
</feature>
<name>A0A250Y394_CASCN</name>
<comment type="similarity">
    <text evidence="1">Belongs to the PNMA family.</text>
</comment>
<feature type="region of interest" description="Disordered" evidence="2">
    <location>
        <begin position="114"/>
        <end position="183"/>
    </location>
</feature>
<dbReference type="PANTHER" id="PTHR23095">
    <property type="entry name" value="PARANEOPLASTIC ANTIGEN"/>
    <property type="match status" value="1"/>
</dbReference>
<dbReference type="InterPro" id="IPR026523">
    <property type="entry name" value="PNMA"/>
</dbReference>